<dbReference type="InterPro" id="IPR038084">
    <property type="entry name" value="PduO/GlcC-like_sf"/>
</dbReference>
<comment type="caution">
    <text evidence="2">The sequence shown here is derived from an EMBL/GenBank/DDBJ whole genome shotgun (WGS) entry which is preliminary data.</text>
</comment>
<evidence type="ECO:0000256" key="1">
    <source>
        <dbReference type="SAM" id="SignalP"/>
    </source>
</evidence>
<dbReference type="Pfam" id="PF03928">
    <property type="entry name" value="HbpS-like"/>
    <property type="match status" value="1"/>
</dbReference>
<organism evidence="2 3">
    <name type="scientific">Streptacidiphilus cavernicola</name>
    <dbReference type="NCBI Taxonomy" id="3342716"/>
    <lineage>
        <taxon>Bacteria</taxon>
        <taxon>Bacillati</taxon>
        <taxon>Actinomycetota</taxon>
        <taxon>Actinomycetes</taxon>
        <taxon>Kitasatosporales</taxon>
        <taxon>Streptomycetaceae</taxon>
        <taxon>Streptacidiphilus</taxon>
    </lineage>
</organism>
<feature type="signal peptide" evidence="1">
    <location>
        <begin position="1"/>
        <end position="29"/>
    </location>
</feature>
<sequence length="170" mass="16709">MTRRRVMAAGGVLAGGLAATGLLANTAVAAAGATAPVTTKTISLDQAHRIVQAAIQYTKEHSLPPMYVLVVDGVGQPTASARMDGNALASLDLVPAKAYTACRFGTATADLAAGVKDPGQIAALTAGGMSLLPGGRPIVQDGVVIGAIGAGGSINPAVDDQVAIAALKAL</sequence>
<name>A0ABV6V0S2_9ACTN</name>
<keyword evidence="3" id="KW-1185">Reference proteome</keyword>
<reference evidence="2 3" key="1">
    <citation type="submission" date="2024-09" db="EMBL/GenBank/DDBJ databases">
        <authorList>
            <person name="Lee S.D."/>
        </authorList>
    </citation>
    <scope>NUCLEOTIDE SEQUENCE [LARGE SCALE GENOMIC DNA]</scope>
    <source>
        <strain evidence="2 3">N1-5</strain>
    </source>
</reference>
<gene>
    <name evidence="2" type="ORF">ACEZDJ_38920</name>
</gene>
<dbReference type="RefSeq" id="WP_198037670.1">
    <property type="nucleotide sequence ID" value="NZ_JBHEZZ010000041.1"/>
</dbReference>
<dbReference type="PANTHER" id="PTHR34309:SF1">
    <property type="entry name" value="PROTEIN GLCG"/>
    <property type="match status" value="1"/>
</dbReference>
<evidence type="ECO:0000313" key="2">
    <source>
        <dbReference type="EMBL" id="MFC1407273.1"/>
    </source>
</evidence>
<dbReference type="PANTHER" id="PTHR34309">
    <property type="entry name" value="SLR1406 PROTEIN"/>
    <property type="match status" value="1"/>
</dbReference>
<dbReference type="InterPro" id="IPR006311">
    <property type="entry name" value="TAT_signal"/>
</dbReference>
<feature type="chain" id="PRO_5045572917" evidence="1">
    <location>
        <begin position="30"/>
        <end position="170"/>
    </location>
</feature>
<keyword evidence="1" id="KW-0732">Signal</keyword>
<dbReference type="SUPFAM" id="SSF143744">
    <property type="entry name" value="GlcG-like"/>
    <property type="match status" value="1"/>
</dbReference>
<evidence type="ECO:0000313" key="3">
    <source>
        <dbReference type="Proteomes" id="UP001592528"/>
    </source>
</evidence>
<dbReference type="InterPro" id="IPR005624">
    <property type="entry name" value="PduO/GlcC-like"/>
</dbReference>
<accession>A0ABV6V0S2</accession>
<dbReference type="InterPro" id="IPR052517">
    <property type="entry name" value="GlcG_carb_metab_protein"/>
</dbReference>
<proteinExistence type="predicted"/>
<protein>
    <submittedName>
        <fullName evidence="2">Heme-binding protein</fullName>
    </submittedName>
</protein>
<dbReference type="EMBL" id="JBHEZZ010000041">
    <property type="protein sequence ID" value="MFC1407273.1"/>
    <property type="molecule type" value="Genomic_DNA"/>
</dbReference>
<dbReference type="Gene3D" id="3.30.450.150">
    <property type="entry name" value="Haem-degrading domain"/>
    <property type="match status" value="1"/>
</dbReference>
<dbReference type="Proteomes" id="UP001592528">
    <property type="component" value="Unassembled WGS sequence"/>
</dbReference>
<dbReference type="PROSITE" id="PS51318">
    <property type="entry name" value="TAT"/>
    <property type="match status" value="1"/>
</dbReference>